<gene>
    <name evidence="1" type="ORF">CTM96_10005</name>
</gene>
<keyword evidence="2" id="KW-1185">Reference proteome</keyword>
<name>A0ABX5G6W7_PHOPO</name>
<organism evidence="1 2">
    <name type="scientific">Photobacterium phosphoreum</name>
    <dbReference type="NCBI Taxonomy" id="659"/>
    <lineage>
        <taxon>Bacteria</taxon>
        <taxon>Pseudomonadati</taxon>
        <taxon>Pseudomonadota</taxon>
        <taxon>Gammaproteobacteria</taxon>
        <taxon>Vibrionales</taxon>
        <taxon>Vibrionaceae</taxon>
        <taxon>Photobacterium</taxon>
    </lineage>
</organism>
<dbReference type="Proteomes" id="UP000241405">
    <property type="component" value="Unassembled WGS sequence"/>
</dbReference>
<dbReference type="EMBL" id="PYMO01000008">
    <property type="protein sequence ID" value="PSU25260.1"/>
    <property type="molecule type" value="Genomic_DNA"/>
</dbReference>
<proteinExistence type="predicted"/>
<evidence type="ECO:0000313" key="2">
    <source>
        <dbReference type="Proteomes" id="UP000241405"/>
    </source>
</evidence>
<sequence>MIENFFDSFHNQLSLLLLLYYGISLLNKAISLQYNSELKVGLLRFKNEIMAVKIVVITTVGCRHKKCTEVHFFIDNAEGVIACVA</sequence>
<accession>A0ABX5G6W7</accession>
<evidence type="ECO:0000313" key="1">
    <source>
        <dbReference type="EMBL" id="PSU25260.1"/>
    </source>
</evidence>
<protein>
    <submittedName>
        <fullName evidence="1">Uncharacterized protein</fullName>
    </submittedName>
</protein>
<comment type="caution">
    <text evidence="1">The sequence shown here is derived from an EMBL/GenBank/DDBJ whole genome shotgun (WGS) entry which is preliminary data.</text>
</comment>
<reference evidence="1 2" key="1">
    <citation type="submission" date="2018-03" db="EMBL/GenBank/DDBJ databases">
        <title>Whole genome sequencing of Histamine producing bacteria.</title>
        <authorList>
            <person name="Butler K."/>
        </authorList>
    </citation>
    <scope>NUCLEOTIDE SEQUENCE [LARGE SCALE GENOMIC DNA]</scope>
    <source>
        <strain evidence="1 2">FS-6.2</strain>
    </source>
</reference>